<evidence type="ECO:0000259" key="3">
    <source>
        <dbReference type="Pfam" id="PF00685"/>
    </source>
</evidence>
<dbReference type="EMBL" id="GL888139">
    <property type="protein sequence ID" value="EGI66645.1"/>
    <property type="molecule type" value="Genomic_DNA"/>
</dbReference>
<gene>
    <name evidence="4" type="ORF">G5I_04804</name>
</gene>
<sequence length="298" mass="33912">MLIGYSFVDPRTWSSSTKDLPGNIKKIATFFDKTYSDEQIAKLEEHLKIENFRKNSMVNQPSPDTVIPSEVFIRQGTTDGWKKMFTSEIEERFSKWIADNLKDTDLSFPRCLYRRMAERYICNTTMAIHPESELIFKTIITTSELKKRLPHSDPLFTEFELLKPSIALLRQIVPLITNLKVSASRMKNDFVHVAPSTGLTVCHSVTPIINDILDYLGANFTQNSRNIVFQSWNCLTLWATASIFSGVRTVRALGPLLSSTNIPFSRTFLTNLRIAPSVGALSRPIFLFKIRTVSATQH</sequence>
<dbReference type="AlphaFoldDB" id="F4WGM1"/>
<dbReference type="SUPFAM" id="SSF52540">
    <property type="entry name" value="P-loop containing nucleoside triphosphate hydrolases"/>
    <property type="match status" value="1"/>
</dbReference>
<dbReference type="PANTHER" id="PTHR11783">
    <property type="entry name" value="SULFOTRANSFERASE SULT"/>
    <property type="match status" value="1"/>
</dbReference>
<evidence type="ECO:0000256" key="1">
    <source>
        <dbReference type="ARBA" id="ARBA00005771"/>
    </source>
</evidence>
<reference evidence="4" key="1">
    <citation type="submission" date="2011-02" db="EMBL/GenBank/DDBJ databases">
        <title>The genome of the leaf-cutting ant Acromyrmex echinatior suggests key adaptations to social evolution and fungus farming.</title>
        <authorList>
            <person name="Nygaard S."/>
            <person name="Zhang G."/>
        </authorList>
    </citation>
    <scope>NUCLEOTIDE SEQUENCE</scope>
</reference>
<accession>F4WGM1</accession>
<dbReference type="GO" id="GO:0008146">
    <property type="term" value="F:sulfotransferase activity"/>
    <property type="evidence" value="ECO:0007669"/>
    <property type="project" value="InterPro"/>
</dbReference>
<comment type="similarity">
    <text evidence="1">Belongs to the sulfotransferase 1 family.</text>
</comment>
<dbReference type="Proteomes" id="UP000007755">
    <property type="component" value="Unassembled WGS sequence"/>
</dbReference>
<dbReference type="Gene3D" id="3.40.50.300">
    <property type="entry name" value="P-loop containing nucleotide triphosphate hydrolases"/>
    <property type="match status" value="1"/>
</dbReference>
<dbReference type="InterPro" id="IPR000863">
    <property type="entry name" value="Sulfotransferase_dom"/>
</dbReference>
<proteinExistence type="inferred from homology"/>
<evidence type="ECO:0000313" key="5">
    <source>
        <dbReference type="Proteomes" id="UP000007755"/>
    </source>
</evidence>
<organism evidence="5">
    <name type="scientific">Acromyrmex echinatior</name>
    <name type="common">Panamanian leafcutter ant</name>
    <name type="synonym">Acromyrmex octospinosus echinatior</name>
    <dbReference type="NCBI Taxonomy" id="103372"/>
    <lineage>
        <taxon>Eukaryota</taxon>
        <taxon>Metazoa</taxon>
        <taxon>Ecdysozoa</taxon>
        <taxon>Arthropoda</taxon>
        <taxon>Hexapoda</taxon>
        <taxon>Insecta</taxon>
        <taxon>Pterygota</taxon>
        <taxon>Neoptera</taxon>
        <taxon>Endopterygota</taxon>
        <taxon>Hymenoptera</taxon>
        <taxon>Apocrita</taxon>
        <taxon>Aculeata</taxon>
        <taxon>Formicoidea</taxon>
        <taxon>Formicidae</taxon>
        <taxon>Myrmicinae</taxon>
        <taxon>Acromyrmex</taxon>
    </lineage>
</organism>
<dbReference type="InterPro" id="IPR027417">
    <property type="entry name" value="P-loop_NTPase"/>
</dbReference>
<evidence type="ECO:0000256" key="2">
    <source>
        <dbReference type="ARBA" id="ARBA00022679"/>
    </source>
</evidence>
<keyword evidence="2 4" id="KW-0808">Transferase</keyword>
<evidence type="ECO:0000313" key="4">
    <source>
        <dbReference type="EMBL" id="EGI66645.1"/>
    </source>
</evidence>
<dbReference type="Pfam" id="PF00685">
    <property type="entry name" value="Sulfotransfer_1"/>
    <property type="match status" value="1"/>
</dbReference>
<protein>
    <submittedName>
        <fullName evidence="4">Sulfotransferase 1A1</fullName>
    </submittedName>
</protein>
<dbReference type="InParanoid" id="F4WGM1"/>
<name>F4WGM1_ACREC</name>
<keyword evidence="5" id="KW-1185">Reference proteome</keyword>
<feature type="domain" description="Sulfotransferase" evidence="3">
    <location>
        <begin position="18"/>
        <end position="104"/>
    </location>
</feature>
<dbReference type="OrthoDB" id="205623at2759"/>